<organism evidence="5 6">
    <name type="scientific">Halocatena marina</name>
    <dbReference type="NCBI Taxonomy" id="2934937"/>
    <lineage>
        <taxon>Archaea</taxon>
        <taxon>Methanobacteriati</taxon>
        <taxon>Methanobacteriota</taxon>
        <taxon>Stenosarchaea group</taxon>
        <taxon>Halobacteria</taxon>
        <taxon>Halobacteriales</taxon>
        <taxon>Natronomonadaceae</taxon>
        <taxon>Halocatena</taxon>
    </lineage>
</organism>
<dbReference type="Pfam" id="PF00126">
    <property type="entry name" value="HTH_1"/>
    <property type="match status" value="1"/>
</dbReference>
<dbReference type="InterPro" id="IPR051815">
    <property type="entry name" value="Molybdate_resp_trans_reg"/>
</dbReference>
<comment type="subcellular location">
    <subcellularLocation>
        <location evidence="1">Cell membrane</location>
        <topology evidence="1">Peripheral membrane protein</topology>
    </subcellularLocation>
</comment>
<dbReference type="InterPro" id="IPR005116">
    <property type="entry name" value="Transp-assoc_OB_typ1"/>
</dbReference>
<evidence type="ECO:0000256" key="2">
    <source>
        <dbReference type="ARBA" id="ARBA00022448"/>
    </source>
</evidence>
<dbReference type="InterPro" id="IPR036388">
    <property type="entry name" value="WH-like_DNA-bd_sf"/>
</dbReference>
<dbReference type="RefSeq" id="WP_248904675.1">
    <property type="nucleotide sequence ID" value="NZ_CP109979.1"/>
</dbReference>
<dbReference type="InterPro" id="IPR016462">
    <property type="entry name" value="ModE"/>
</dbReference>
<dbReference type="AlphaFoldDB" id="A0ABD5YJ82"/>
<dbReference type="PANTHER" id="PTHR30432">
    <property type="entry name" value="TRANSCRIPTIONAL REGULATOR MODE"/>
    <property type="match status" value="1"/>
</dbReference>
<keyword evidence="6" id="KW-1185">Reference proteome</keyword>
<dbReference type="PIRSF" id="PIRSF005763">
    <property type="entry name" value="Txn_reg_ModE"/>
    <property type="match status" value="1"/>
</dbReference>
<dbReference type="InterPro" id="IPR008995">
    <property type="entry name" value="Mo/tungstate-bd_C_term_dom"/>
</dbReference>
<dbReference type="GeneID" id="76198515"/>
<accession>A0ABD5YJ82</accession>
<gene>
    <name evidence="5" type="ORF">ACFQL7_03200</name>
</gene>
<dbReference type="SUPFAM" id="SSF50331">
    <property type="entry name" value="MOP-like"/>
    <property type="match status" value="1"/>
</dbReference>
<evidence type="ECO:0000259" key="3">
    <source>
        <dbReference type="Pfam" id="PF00126"/>
    </source>
</evidence>
<evidence type="ECO:0000256" key="1">
    <source>
        <dbReference type="ARBA" id="ARBA00004202"/>
    </source>
</evidence>
<reference evidence="5 6" key="1">
    <citation type="journal article" date="2019" name="Int. J. Syst. Evol. Microbiol.">
        <title>The Global Catalogue of Microorganisms (GCM) 10K type strain sequencing project: providing services to taxonomists for standard genome sequencing and annotation.</title>
        <authorList>
            <consortium name="The Broad Institute Genomics Platform"/>
            <consortium name="The Broad Institute Genome Sequencing Center for Infectious Disease"/>
            <person name="Wu L."/>
            <person name="Ma J."/>
        </authorList>
    </citation>
    <scope>NUCLEOTIDE SEQUENCE [LARGE SCALE GENOMIC DNA]</scope>
    <source>
        <strain evidence="5 6">RDMS1</strain>
    </source>
</reference>
<dbReference type="InterPro" id="IPR036390">
    <property type="entry name" value="WH_DNA-bd_sf"/>
</dbReference>
<dbReference type="PANTHER" id="PTHR30432:SF1">
    <property type="entry name" value="DNA-BINDING TRANSCRIPTIONAL DUAL REGULATOR MODE"/>
    <property type="match status" value="1"/>
</dbReference>
<dbReference type="EMBL" id="JBHTAX010000001">
    <property type="protein sequence ID" value="MFC7188947.1"/>
    <property type="molecule type" value="Genomic_DNA"/>
</dbReference>
<dbReference type="Proteomes" id="UP001596417">
    <property type="component" value="Unassembled WGS sequence"/>
</dbReference>
<dbReference type="Gene3D" id="2.40.50.100">
    <property type="match status" value="1"/>
</dbReference>
<dbReference type="SUPFAM" id="SSF46785">
    <property type="entry name" value="Winged helix' DNA-binding domain"/>
    <property type="match status" value="1"/>
</dbReference>
<dbReference type="Gene3D" id="1.10.10.10">
    <property type="entry name" value="Winged helix-like DNA-binding domain superfamily/Winged helix DNA-binding domain"/>
    <property type="match status" value="1"/>
</dbReference>
<feature type="domain" description="HTH lysR-type" evidence="3">
    <location>
        <begin position="22"/>
        <end position="69"/>
    </location>
</feature>
<dbReference type="GO" id="GO:0005886">
    <property type="term" value="C:plasma membrane"/>
    <property type="evidence" value="ECO:0007669"/>
    <property type="project" value="UniProtKB-SubCell"/>
</dbReference>
<evidence type="ECO:0000313" key="5">
    <source>
        <dbReference type="EMBL" id="MFC7188947.1"/>
    </source>
</evidence>
<sequence length="227" mass="24213">MDAGFEARLRAKGVSFEKADAALLRAVEEQQSLNAAADSLNRSFSRAHKRIKTLEQALGPLVERQRGGVDGGGSELTANAHDLLTRFERLRTAYAGTAAVEETVLSGVVIDHKAELATVKTAAGTVRALITEPADRVQVVLRADAITLHTPDDVPSTAGMSARNRFHGTATEIDRGESIARVVVDIGAKTPVTTLITRDTLVEFDLEAGNNVIISFKATATRTTPVE</sequence>
<feature type="domain" description="Transport-associated OB type 1" evidence="4">
    <location>
        <begin position="161"/>
        <end position="220"/>
    </location>
</feature>
<dbReference type="InterPro" id="IPR000847">
    <property type="entry name" value="LysR_HTH_N"/>
</dbReference>
<keyword evidence="2" id="KW-0813">Transport</keyword>
<evidence type="ECO:0000313" key="6">
    <source>
        <dbReference type="Proteomes" id="UP001596417"/>
    </source>
</evidence>
<protein>
    <submittedName>
        <fullName evidence="5">TOBE domain-containing protein</fullName>
    </submittedName>
</protein>
<evidence type="ECO:0000259" key="4">
    <source>
        <dbReference type="Pfam" id="PF03459"/>
    </source>
</evidence>
<dbReference type="Pfam" id="PF03459">
    <property type="entry name" value="TOBE"/>
    <property type="match status" value="1"/>
</dbReference>
<name>A0ABD5YJ82_9EURY</name>
<comment type="caution">
    <text evidence="5">The sequence shown here is derived from an EMBL/GenBank/DDBJ whole genome shotgun (WGS) entry which is preliminary data.</text>
</comment>
<proteinExistence type="predicted"/>